<gene>
    <name evidence="2" type="ORF">BIFADO_00066</name>
</gene>
<proteinExistence type="predicted"/>
<evidence type="ECO:0000256" key="1">
    <source>
        <dbReference type="SAM" id="Phobius"/>
    </source>
</evidence>
<reference evidence="2 3" key="1">
    <citation type="submission" date="2007-04" db="EMBL/GenBank/DDBJ databases">
        <authorList>
            <person name="Fulton L."/>
            <person name="Clifton S."/>
            <person name="Fulton B."/>
            <person name="Xu J."/>
            <person name="Minx P."/>
            <person name="Pepin K.H."/>
            <person name="Johnson M."/>
            <person name="Thiruvilangam P."/>
            <person name="Bhonagiri V."/>
            <person name="Nash W.E."/>
            <person name="Mardis E.R."/>
            <person name="Wilson R.K."/>
        </authorList>
    </citation>
    <scope>NUCLEOTIDE SEQUENCE [LARGE SCALE GENOMIC DNA]</scope>
    <source>
        <strain evidence="2 3">L2-32</strain>
    </source>
</reference>
<organism evidence="2 3">
    <name type="scientific">Bifidobacterium adolescentis L2-32</name>
    <dbReference type="NCBI Taxonomy" id="411481"/>
    <lineage>
        <taxon>Bacteria</taxon>
        <taxon>Bacillati</taxon>
        <taxon>Actinomycetota</taxon>
        <taxon>Actinomycetes</taxon>
        <taxon>Bifidobacteriales</taxon>
        <taxon>Bifidobacteriaceae</taxon>
        <taxon>Bifidobacterium</taxon>
    </lineage>
</organism>
<accession>A7A2N8</accession>
<evidence type="ECO:0000313" key="3">
    <source>
        <dbReference type="Proteomes" id="UP000003773"/>
    </source>
</evidence>
<keyword evidence="1" id="KW-1133">Transmembrane helix</keyword>
<dbReference type="HOGENOM" id="CLU_1955322_0_0_11"/>
<evidence type="ECO:0000313" key="2">
    <source>
        <dbReference type="EMBL" id="EDN83171.1"/>
    </source>
</evidence>
<sequence>MQESKEDIMVPIFVIAGIAIGMAAFVLLIQMAVRNGIRMSGLIDWRTQYELERIDDADGGKPTLHELYEIAAKTDSAPDAIERNVRAKALDYIESRNSIHVRNCWIVIGVAVGVCFLAMIITLASSPM</sequence>
<keyword evidence="1" id="KW-0812">Transmembrane</keyword>
<feature type="transmembrane region" description="Helical" evidence="1">
    <location>
        <begin position="12"/>
        <end position="33"/>
    </location>
</feature>
<dbReference type="AlphaFoldDB" id="A7A2N8"/>
<name>A7A2N8_BIFAD</name>
<comment type="caution">
    <text evidence="2">The sequence shown here is derived from an EMBL/GenBank/DDBJ whole genome shotgun (WGS) entry which is preliminary data.</text>
</comment>
<dbReference type="EMBL" id="AAXD02000018">
    <property type="protein sequence ID" value="EDN83171.1"/>
    <property type="molecule type" value="Genomic_DNA"/>
</dbReference>
<keyword evidence="1" id="KW-0472">Membrane</keyword>
<reference evidence="2 3" key="2">
    <citation type="submission" date="2007-05" db="EMBL/GenBank/DDBJ databases">
        <title>Draft genome sequence of Bifidobacterium adolescentis (L2-32).</title>
        <authorList>
            <person name="Sudarsanam P."/>
            <person name="Ley R."/>
            <person name="Guruge J."/>
            <person name="Turnbaugh P.J."/>
            <person name="Mahowald M."/>
            <person name="Liep D."/>
            <person name="Gordon J."/>
        </authorList>
    </citation>
    <scope>NUCLEOTIDE SEQUENCE [LARGE SCALE GENOMIC DNA]</scope>
    <source>
        <strain evidence="2 3">L2-32</strain>
    </source>
</reference>
<protein>
    <submittedName>
        <fullName evidence="2">Uncharacterized protein</fullName>
    </submittedName>
</protein>
<dbReference type="Proteomes" id="UP000003773">
    <property type="component" value="Unassembled WGS sequence"/>
</dbReference>
<feature type="transmembrane region" description="Helical" evidence="1">
    <location>
        <begin position="104"/>
        <end position="124"/>
    </location>
</feature>